<evidence type="ECO:0000313" key="3">
    <source>
        <dbReference type="Proteomes" id="UP001597519"/>
    </source>
</evidence>
<organism evidence="2 3">
    <name type="scientific">Corticicoccus populi</name>
    <dbReference type="NCBI Taxonomy" id="1812821"/>
    <lineage>
        <taxon>Bacteria</taxon>
        <taxon>Bacillati</taxon>
        <taxon>Bacillota</taxon>
        <taxon>Bacilli</taxon>
        <taxon>Bacillales</taxon>
        <taxon>Staphylococcaceae</taxon>
        <taxon>Corticicoccus</taxon>
    </lineage>
</organism>
<dbReference type="RefSeq" id="WP_377775657.1">
    <property type="nucleotide sequence ID" value="NZ_JBHUOQ010000005.1"/>
</dbReference>
<dbReference type="InterPro" id="IPR004360">
    <property type="entry name" value="Glyas_Fos-R_dOase_dom"/>
</dbReference>
<dbReference type="InterPro" id="IPR037523">
    <property type="entry name" value="VOC_core"/>
</dbReference>
<dbReference type="Proteomes" id="UP001597519">
    <property type="component" value="Unassembled WGS sequence"/>
</dbReference>
<dbReference type="PROSITE" id="PS51819">
    <property type="entry name" value="VOC"/>
    <property type="match status" value="1"/>
</dbReference>
<feature type="domain" description="VOC" evidence="1">
    <location>
        <begin position="8"/>
        <end position="133"/>
    </location>
</feature>
<name>A0ABW5WY28_9STAP</name>
<dbReference type="EMBL" id="JBHUOQ010000005">
    <property type="protein sequence ID" value="MFD2831417.1"/>
    <property type="molecule type" value="Genomic_DNA"/>
</dbReference>
<protein>
    <submittedName>
        <fullName evidence="2">VOC family protein</fullName>
    </submittedName>
</protein>
<accession>A0ABW5WY28</accession>
<evidence type="ECO:0000313" key="2">
    <source>
        <dbReference type="EMBL" id="MFD2831417.1"/>
    </source>
</evidence>
<reference evidence="3" key="1">
    <citation type="journal article" date="2019" name="Int. J. Syst. Evol. Microbiol.">
        <title>The Global Catalogue of Microorganisms (GCM) 10K type strain sequencing project: providing services to taxonomists for standard genome sequencing and annotation.</title>
        <authorList>
            <consortium name="The Broad Institute Genomics Platform"/>
            <consortium name="The Broad Institute Genome Sequencing Center for Infectious Disease"/>
            <person name="Wu L."/>
            <person name="Ma J."/>
        </authorList>
    </citation>
    <scope>NUCLEOTIDE SEQUENCE [LARGE SCALE GENOMIC DNA]</scope>
    <source>
        <strain evidence="3">KCTC 33575</strain>
    </source>
</reference>
<dbReference type="Gene3D" id="3.10.180.10">
    <property type="entry name" value="2,3-Dihydroxybiphenyl 1,2-Dioxygenase, domain 1"/>
    <property type="match status" value="1"/>
</dbReference>
<dbReference type="InterPro" id="IPR029068">
    <property type="entry name" value="Glyas_Bleomycin-R_OHBP_Dase"/>
</dbReference>
<proteinExistence type="predicted"/>
<sequence>MKSGDDAMIKGVEFDFVVKDVKAALEQYRAIFDVEVIEETNFKRGNNEIVFSTGGTRFHMLDENPPYQLFAPKEGDNQSFWFNVLVSDIQNTFDKAIASGAKEVQPVTYMEAMGVTNAMFSDNNGYVWMLHEIHREVSFEERIDFLSKEFE</sequence>
<gene>
    <name evidence="2" type="ORF">ACFSX4_13155</name>
</gene>
<dbReference type="Pfam" id="PF00903">
    <property type="entry name" value="Glyoxalase"/>
    <property type="match status" value="1"/>
</dbReference>
<comment type="caution">
    <text evidence="2">The sequence shown here is derived from an EMBL/GenBank/DDBJ whole genome shotgun (WGS) entry which is preliminary data.</text>
</comment>
<keyword evidence="3" id="KW-1185">Reference proteome</keyword>
<evidence type="ECO:0000259" key="1">
    <source>
        <dbReference type="PROSITE" id="PS51819"/>
    </source>
</evidence>
<dbReference type="SUPFAM" id="SSF54593">
    <property type="entry name" value="Glyoxalase/Bleomycin resistance protein/Dihydroxybiphenyl dioxygenase"/>
    <property type="match status" value="1"/>
</dbReference>